<dbReference type="AlphaFoldDB" id="A0A835Y5J2"/>
<keyword evidence="6" id="KW-0949">S-adenosyl-L-methionine</keyword>
<gene>
    <name evidence="9" type="ORF">HYH03_006482</name>
</gene>
<feature type="compositionally biased region" description="Gly residues" evidence="7">
    <location>
        <begin position="236"/>
        <end position="249"/>
    </location>
</feature>
<evidence type="ECO:0000256" key="3">
    <source>
        <dbReference type="ARBA" id="ARBA00022853"/>
    </source>
</evidence>
<dbReference type="GO" id="GO:0051726">
    <property type="term" value="P:regulation of cell cycle"/>
    <property type="evidence" value="ECO:0007669"/>
    <property type="project" value="InterPro"/>
</dbReference>
<evidence type="ECO:0000313" key="9">
    <source>
        <dbReference type="EMBL" id="KAG2495539.1"/>
    </source>
</evidence>
<comment type="function">
    <text evidence="6">Histone methyltransferase that specifically trimethylates histone H3 to form H3K79me3. This methylation is required for telomere silencing and for the pachytene checkpoint during the meiotic cell cycle by allowing the recruitment of RAD9 to double strand breaks. Nucleosomes are preferred as substrate compared to free histone.</text>
</comment>
<comment type="miscellaneous">
    <text evidence="6">In contrast to other lysine histone methyltransferases, it does not contain a SET domain, suggesting the existence of another mechanism for methylation of lysine residues of histones.</text>
</comment>
<dbReference type="GO" id="GO:0140956">
    <property type="term" value="F:histone H3K79 trimethyltransferase activity"/>
    <property type="evidence" value="ECO:0007669"/>
    <property type="project" value="UniProtKB-EC"/>
</dbReference>
<dbReference type="SUPFAM" id="SSF53335">
    <property type="entry name" value="S-adenosyl-L-methionine-dependent methyltransferases"/>
    <property type="match status" value="1"/>
</dbReference>
<accession>A0A835Y5J2</accession>
<dbReference type="PANTHER" id="PTHR21451">
    <property type="entry name" value="HISTONE H3 METHYLTRANSFERASE"/>
    <property type="match status" value="1"/>
</dbReference>
<name>A0A835Y5J2_9CHLO</name>
<dbReference type="PANTHER" id="PTHR21451:SF19">
    <property type="entry name" value="ACTIVATED IN BLOCKED UNFOLDED PROTEIN RESPONSE"/>
    <property type="match status" value="1"/>
</dbReference>
<comment type="catalytic activity">
    <reaction evidence="5 6">
        <text>L-lysyl(79)-[histone H3] + 3 S-adenosyl-L-methionine = N(6),N(6),N(6)-trimethyl-L-lysyl(79)-[histone H3] + 3 S-adenosyl-L-homocysteine + 3 H(+)</text>
        <dbReference type="Rhea" id="RHEA:60328"/>
        <dbReference type="Rhea" id="RHEA-COMP:15549"/>
        <dbReference type="Rhea" id="RHEA-COMP:15552"/>
        <dbReference type="ChEBI" id="CHEBI:15378"/>
        <dbReference type="ChEBI" id="CHEBI:29969"/>
        <dbReference type="ChEBI" id="CHEBI:57856"/>
        <dbReference type="ChEBI" id="CHEBI:59789"/>
        <dbReference type="ChEBI" id="CHEBI:61961"/>
        <dbReference type="EC" id="2.1.1.360"/>
    </reaction>
</comment>
<evidence type="ECO:0000256" key="2">
    <source>
        <dbReference type="ARBA" id="ARBA00020987"/>
    </source>
</evidence>
<feature type="domain" description="DOT1" evidence="8">
    <location>
        <begin position="26"/>
        <end position="359"/>
    </location>
</feature>
<evidence type="ECO:0000256" key="1">
    <source>
        <dbReference type="ARBA" id="ARBA00012190"/>
    </source>
</evidence>
<feature type="compositionally biased region" description="Polar residues" evidence="7">
    <location>
        <begin position="32"/>
        <end position="47"/>
    </location>
</feature>
<keyword evidence="3 6" id="KW-0156">Chromatin regulator</keyword>
<evidence type="ECO:0000256" key="6">
    <source>
        <dbReference type="RuleBase" id="RU271113"/>
    </source>
</evidence>
<dbReference type="GO" id="GO:0005634">
    <property type="term" value="C:nucleus"/>
    <property type="evidence" value="ECO:0007669"/>
    <property type="project" value="UniProtKB-SubCell"/>
</dbReference>
<evidence type="ECO:0000313" key="10">
    <source>
        <dbReference type="Proteomes" id="UP000612055"/>
    </source>
</evidence>
<dbReference type="OrthoDB" id="443402at2759"/>
<dbReference type="PROSITE" id="PS51569">
    <property type="entry name" value="DOT1"/>
    <property type="match status" value="1"/>
</dbReference>
<comment type="similarity">
    <text evidence="6">Belongs to the class I-like SAM-binding methyltransferase superfamily. DOT1 family.</text>
</comment>
<feature type="region of interest" description="Disordered" evidence="7">
    <location>
        <begin position="27"/>
        <end position="55"/>
    </location>
</feature>
<reference evidence="9" key="1">
    <citation type="journal article" date="2020" name="bioRxiv">
        <title>Comparative genomics of Chlamydomonas.</title>
        <authorList>
            <person name="Craig R.J."/>
            <person name="Hasan A.R."/>
            <person name="Ness R.W."/>
            <person name="Keightley P.D."/>
        </authorList>
    </citation>
    <scope>NUCLEOTIDE SEQUENCE</scope>
    <source>
        <strain evidence="9">CCAP 11/70</strain>
    </source>
</reference>
<dbReference type="Proteomes" id="UP000612055">
    <property type="component" value="Unassembled WGS sequence"/>
</dbReference>
<keyword evidence="6" id="KW-0808">Transferase</keyword>
<proteinExistence type="inferred from homology"/>
<organism evidence="9 10">
    <name type="scientific">Edaphochlamys debaryana</name>
    <dbReference type="NCBI Taxonomy" id="47281"/>
    <lineage>
        <taxon>Eukaryota</taxon>
        <taxon>Viridiplantae</taxon>
        <taxon>Chlorophyta</taxon>
        <taxon>core chlorophytes</taxon>
        <taxon>Chlorophyceae</taxon>
        <taxon>CS clade</taxon>
        <taxon>Chlamydomonadales</taxon>
        <taxon>Chlamydomonadales incertae sedis</taxon>
        <taxon>Edaphochlamys</taxon>
    </lineage>
</organism>
<keyword evidence="6" id="KW-0489">Methyltransferase</keyword>
<keyword evidence="6" id="KW-0539">Nucleus</keyword>
<dbReference type="InterPro" id="IPR030445">
    <property type="entry name" value="H3-K79_meTrfase"/>
</dbReference>
<dbReference type="EC" id="2.1.1.360" evidence="1 6"/>
<feature type="region of interest" description="Disordered" evidence="7">
    <location>
        <begin position="219"/>
        <end position="254"/>
    </location>
</feature>
<evidence type="ECO:0000256" key="4">
    <source>
        <dbReference type="ARBA" id="ARBA00029821"/>
    </source>
</evidence>
<dbReference type="InterPro" id="IPR025789">
    <property type="entry name" value="DOT1_dom"/>
</dbReference>
<evidence type="ECO:0000256" key="5">
    <source>
        <dbReference type="ARBA" id="ARBA00047770"/>
    </source>
</evidence>
<dbReference type="Gene3D" id="3.40.50.150">
    <property type="entry name" value="Vaccinia Virus protein VP39"/>
    <property type="match status" value="1"/>
</dbReference>
<dbReference type="Pfam" id="PF08123">
    <property type="entry name" value="DOT1"/>
    <property type="match status" value="1"/>
</dbReference>
<keyword evidence="10" id="KW-1185">Reference proteome</keyword>
<dbReference type="InterPro" id="IPR029063">
    <property type="entry name" value="SAM-dependent_MTases_sf"/>
</dbReference>
<comment type="subcellular location">
    <subcellularLocation>
        <location evidence="6">Nucleus</location>
    </subcellularLocation>
</comment>
<evidence type="ECO:0000256" key="7">
    <source>
        <dbReference type="SAM" id="MobiDB-lite"/>
    </source>
</evidence>
<sequence length="408" mass="42234">MRVQALFGASYGQTLEGGSLCRLRPQRVPSRLSRQPPSATHGASTTAPVRPAPEPSTLTAPLKLAGRQGVFFSRQECLELLGRVADACAEPHRRAELASPDDAALVSEVFDAVYDELEEVFFSKRGYSIPAKEVALVDATGGSATYGEITGEGVQQFLAAVPLQPDDVLVDLGSGIGRLTLQAAATVRIERSVGIELSATRHEQACWVAERLAEVGGLASSEEETELEASAASPRAGGGPGSANGGGAGHESAAGGNSLLLTPVELRQEDLMTADLRDGTAFFLCSTAFPGAACRAIAERLAAHPRFRMLITSRALPLPSPLKLMTQFPCSFSWTARGVAYVYVRSLQEAPTPLLASVLAEGSFSGAAGGASSGGSGEDGAIGIPSAAGIACLPSTSTMTVVRADRIP</sequence>
<protein>
    <recommendedName>
        <fullName evidence="2 6">Histone-lysine N-methyltransferase, H3 lysine-79 specific</fullName>
        <ecNumber evidence="1 6">2.1.1.360</ecNumber>
    </recommendedName>
    <alternativeName>
        <fullName evidence="4 6">Histone H3-K79 methyltransferase</fullName>
    </alternativeName>
</protein>
<dbReference type="EMBL" id="JAEHOE010000024">
    <property type="protein sequence ID" value="KAG2495539.1"/>
    <property type="molecule type" value="Genomic_DNA"/>
</dbReference>
<comment type="caution">
    <text evidence="9">The sequence shown here is derived from an EMBL/GenBank/DDBJ whole genome shotgun (WGS) entry which is preliminary data.</text>
</comment>
<evidence type="ECO:0000259" key="8">
    <source>
        <dbReference type="PROSITE" id="PS51569"/>
    </source>
</evidence>
<dbReference type="GO" id="GO:0032259">
    <property type="term" value="P:methylation"/>
    <property type="evidence" value="ECO:0007669"/>
    <property type="project" value="UniProtKB-KW"/>
</dbReference>